<evidence type="ECO:0000256" key="5">
    <source>
        <dbReference type="ARBA" id="ARBA00022692"/>
    </source>
</evidence>
<feature type="transmembrane region" description="Helical" evidence="8">
    <location>
        <begin position="191"/>
        <end position="224"/>
    </location>
</feature>
<feature type="transmembrane region" description="Helical" evidence="8">
    <location>
        <begin position="76"/>
        <end position="99"/>
    </location>
</feature>
<organism evidence="10 11">
    <name type="scientific">Paraburkholderia xenovorans (strain LB400)</name>
    <dbReference type="NCBI Taxonomy" id="266265"/>
    <lineage>
        <taxon>Bacteria</taxon>
        <taxon>Pseudomonadati</taxon>
        <taxon>Pseudomonadota</taxon>
        <taxon>Betaproteobacteria</taxon>
        <taxon>Burkholderiales</taxon>
        <taxon>Burkholderiaceae</taxon>
        <taxon>Paraburkholderia</taxon>
    </lineage>
</organism>
<evidence type="ECO:0000256" key="2">
    <source>
        <dbReference type="ARBA" id="ARBA00010072"/>
    </source>
</evidence>
<dbReference type="PANTHER" id="PTHR30614:SF21">
    <property type="entry name" value="AMINO ACID ABC TRANSPORTER PERMEASE"/>
    <property type="match status" value="1"/>
</dbReference>
<dbReference type="Pfam" id="PF00528">
    <property type="entry name" value="BPD_transp_1"/>
    <property type="match status" value="1"/>
</dbReference>
<evidence type="ECO:0000259" key="9">
    <source>
        <dbReference type="PROSITE" id="PS50928"/>
    </source>
</evidence>
<dbReference type="PANTHER" id="PTHR30614">
    <property type="entry name" value="MEMBRANE COMPONENT OF AMINO ACID ABC TRANSPORTER"/>
    <property type="match status" value="1"/>
</dbReference>
<keyword evidence="3 8" id="KW-0813">Transport</keyword>
<evidence type="ECO:0000256" key="7">
    <source>
        <dbReference type="ARBA" id="ARBA00023136"/>
    </source>
</evidence>
<dbReference type="AlphaFoldDB" id="Q13ZF1"/>
<feature type="transmembrane region" description="Helical" evidence="8">
    <location>
        <begin position="244"/>
        <end position="268"/>
    </location>
</feature>
<feature type="transmembrane region" description="Helical" evidence="8">
    <location>
        <begin position="120"/>
        <end position="144"/>
    </location>
</feature>
<feature type="transmembrane region" description="Helical" evidence="8">
    <location>
        <begin position="22"/>
        <end position="42"/>
    </location>
</feature>
<keyword evidence="6 8" id="KW-1133">Transmembrane helix</keyword>
<keyword evidence="4" id="KW-1003">Cell membrane</keyword>
<dbReference type="GO" id="GO:0022857">
    <property type="term" value="F:transmembrane transporter activity"/>
    <property type="evidence" value="ECO:0007669"/>
    <property type="project" value="InterPro"/>
</dbReference>
<dbReference type="InterPro" id="IPR000515">
    <property type="entry name" value="MetI-like"/>
</dbReference>
<keyword evidence="5 8" id="KW-0812">Transmembrane</keyword>
<reference evidence="10 11" key="1">
    <citation type="journal article" date="2006" name="Proc. Natl. Acad. Sci. U.S.A.">
        <title>Burkholderia xenovorans LB400 harbors a multi-replicon, 9.73-Mbp genome shaped for versatility.</title>
        <authorList>
            <person name="Chain P.S."/>
            <person name="Denef V.J."/>
            <person name="Konstantinidis K.T."/>
            <person name="Vergez L.M."/>
            <person name="Agullo L."/>
            <person name="Reyes V.L."/>
            <person name="Hauser L."/>
            <person name="Cordova M."/>
            <person name="Gomez L."/>
            <person name="Gonzalez M."/>
            <person name="Land M."/>
            <person name="Lao V."/>
            <person name="Larimer F."/>
            <person name="LiPuma J.J."/>
            <person name="Mahenthiralingam E."/>
            <person name="Malfatti S.A."/>
            <person name="Marx C.J."/>
            <person name="Parnell J.J."/>
            <person name="Ramette A."/>
            <person name="Richardson P."/>
            <person name="Seeger M."/>
            <person name="Smith D."/>
            <person name="Spilker T."/>
            <person name="Sul W.J."/>
            <person name="Tsoi T.V."/>
            <person name="Ulrich L.E."/>
            <person name="Zhulin I.B."/>
            <person name="Tiedje J.M."/>
        </authorList>
    </citation>
    <scope>NUCLEOTIDE SEQUENCE [LARGE SCALE GENOMIC DNA]</scope>
    <source>
        <strain evidence="10 11">LB400</strain>
    </source>
</reference>
<evidence type="ECO:0000256" key="4">
    <source>
        <dbReference type="ARBA" id="ARBA00022475"/>
    </source>
</evidence>
<dbReference type="GO" id="GO:0043190">
    <property type="term" value="C:ATP-binding cassette (ABC) transporter complex"/>
    <property type="evidence" value="ECO:0007669"/>
    <property type="project" value="InterPro"/>
</dbReference>
<comment type="similarity">
    <text evidence="2">Belongs to the binding-protein-dependent transport system permease family. HisMQ subfamily.</text>
</comment>
<keyword evidence="11" id="KW-1185">Reference proteome</keyword>
<dbReference type="Gene3D" id="1.10.3720.10">
    <property type="entry name" value="MetI-like"/>
    <property type="match status" value="1"/>
</dbReference>
<dbReference type="Proteomes" id="UP000001817">
    <property type="component" value="Chromosome 1"/>
</dbReference>
<keyword evidence="7 8" id="KW-0472">Membrane</keyword>
<dbReference type="InterPro" id="IPR043429">
    <property type="entry name" value="ArtM/GltK/GlnP/TcyL/YhdX-like"/>
</dbReference>
<dbReference type="OrthoDB" id="9814550at2"/>
<feature type="domain" description="ABC transmembrane type-1" evidence="9">
    <location>
        <begin position="72"/>
        <end position="266"/>
    </location>
</feature>
<dbReference type="eggNOG" id="COG0765">
    <property type="taxonomic scope" value="Bacteria"/>
</dbReference>
<dbReference type="EMBL" id="CP000270">
    <property type="protein sequence ID" value="ABE30538.1"/>
    <property type="molecule type" value="Genomic_DNA"/>
</dbReference>
<dbReference type="CDD" id="cd06261">
    <property type="entry name" value="TM_PBP2"/>
    <property type="match status" value="1"/>
</dbReference>
<accession>Q13ZF1</accession>
<dbReference type="KEGG" id="bxe:Bxe_A2432"/>
<dbReference type="KEGG" id="bxb:DR64_126"/>
<evidence type="ECO:0000313" key="10">
    <source>
        <dbReference type="EMBL" id="ABE30538.1"/>
    </source>
</evidence>
<dbReference type="InterPro" id="IPR035906">
    <property type="entry name" value="MetI-like_sf"/>
</dbReference>
<gene>
    <name evidence="10" type="ORF">Bxe_A2432</name>
</gene>
<dbReference type="NCBIfam" id="TIGR01726">
    <property type="entry name" value="HEQRo_perm_3TM"/>
    <property type="match status" value="1"/>
</dbReference>
<proteinExistence type="inferred from homology"/>
<evidence type="ECO:0000256" key="6">
    <source>
        <dbReference type="ARBA" id="ARBA00022989"/>
    </source>
</evidence>
<dbReference type="RefSeq" id="WP_011488181.1">
    <property type="nucleotide sequence ID" value="NC_007951.1"/>
</dbReference>
<dbReference type="STRING" id="266265.Bxe_A2432"/>
<evidence type="ECO:0000256" key="8">
    <source>
        <dbReference type="RuleBase" id="RU363032"/>
    </source>
</evidence>
<sequence length="279" mass="29747">MSTAATVKPGRSSRAMQPETRAFAYGMIGVPLLLVVALVGCYGHQSGGAFALLAARNAMLLTGAPGAGIGGFCANILMSLAAMCVSLVTGVLLCVGTVAQTRWIRFIALGIVNLLRNTPWLIALYAMLYLLPFYVPVFGVVIPFSPFVKAVAGLSLPVTANVAEAMRGGIEAIPSGQWESARALGYRKNQILRYVIVPQAIPFIMPNMMTVFAMLFIGSSLAVVTGTSDVLSVANTITASDGSHYATAVQMYVLLLFFLFAFPIATLARRLERQMREKS</sequence>
<evidence type="ECO:0000256" key="3">
    <source>
        <dbReference type="ARBA" id="ARBA00022448"/>
    </source>
</evidence>
<evidence type="ECO:0000256" key="1">
    <source>
        <dbReference type="ARBA" id="ARBA00004429"/>
    </source>
</evidence>
<evidence type="ECO:0000313" key="11">
    <source>
        <dbReference type="Proteomes" id="UP000001817"/>
    </source>
</evidence>
<dbReference type="GO" id="GO:0006865">
    <property type="term" value="P:amino acid transport"/>
    <property type="evidence" value="ECO:0007669"/>
    <property type="project" value="TreeGrafter"/>
</dbReference>
<comment type="subcellular location">
    <subcellularLocation>
        <location evidence="1">Cell inner membrane</location>
        <topology evidence="1">Multi-pass membrane protein</topology>
    </subcellularLocation>
    <subcellularLocation>
        <location evidence="8">Cell membrane</location>
        <topology evidence="8">Multi-pass membrane protein</topology>
    </subcellularLocation>
</comment>
<dbReference type="InterPro" id="IPR010065">
    <property type="entry name" value="AA_ABC_transptr_permease_3TM"/>
</dbReference>
<dbReference type="PROSITE" id="PS50928">
    <property type="entry name" value="ABC_TM1"/>
    <property type="match status" value="1"/>
</dbReference>
<name>Q13ZF1_PARXL</name>
<feature type="transmembrane region" description="Helical" evidence="8">
    <location>
        <begin position="49"/>
        <end position="70"/>
    </location>
</feature>
<protein>
    <submittedName>
        <fullName evidence="10">Amino acid ABC transporter membrane protein 2, PAAT family</fullName>
    </submittedName>
</protein>
<dbReference type="SUPFAM" id="SSF161098">
    <property type="entry name" value="MetI-like"/>
    <property type="match status" value="1"/>
</dbReference>